<evidence type="ECO:0000259" key="1">
    <source>
        <dbReference type="PROSITE" id="PS50181"/>
    </source>
</evidence>
<dbReference type="InParanoid" id="E3M3A6"/>
<keyword evidence="3" id="KW-1185">Reference proteome</keyword>
<dbReference type="AlphaFoldDB" id="E3M3A6"/>
<dbReference type="EMBL" id="DS268423">
    <property type="protein sequence ID" value="EFO90649.1"/>
    <property type="molecule type" value="Genomic_DNA"/>
</dbReference>
<dbReference type="PANTHER" id="PTHR21503">
    <property type="entry name" value="F-BOX-CONTAINING HYPOTHETICAL PROTEIN C.ELEGANS"/>
    <property type="match status" value="1"/>
</dbReference>
<evidence type="ECO:0000313" key="2">
    <source>
        <dbReference type="EMBL" id="EFO90649.1"/>
    </source>
</evidence>
<dbReference type="PANTHER" id="PTHR21503:SF8">
    <property type="entry name" value="F-BOX ASSOCIATED DOMAIN-CONTAINING PROTEIN-RELATED"/>
    <property type="match status" value="1"/>
</dbReference>
<sequence>MRTMKLSRFPLRVQIEIFASMELIDILFLSFCSKKLKERIESSIKSRLDKIISITYFTSKPDNVSISSSNSNGKEFMKLVSREEGRNRPIVRMNLFGMDVHCCMETRNHPFFILCNQQNGERVLQTIHNYFRQFFGCSIEYNLRNDSSNYTNYIPRLRNIKNSDLCFWSNATAVQLLNGYLAVSPLQEYIRLEAHGGFEYESNLKLAQTNVLDISIPDSRAGVILNHFKGRHLFMSEGTLTDDDVIQFLNNWKSSQANQNLEYLCIRSFVKINLNPQNVMRNIDIKQFYPYQIPVYRYDRRSGSEDECDWTIEEFKSRNFIVRDADQHVASLNITTQGIQFASWKMTEEEVMRGRIQKIFQRTPTQKTKPIRNTIKISKMPWLVQRLIFSNMDLVELLMMAFCSKKFFRIIKSLSRNRLDKIFTITYESMHKSCINISSSSSGDDPFMSLRWRHELRGRPLIPMKLVGMDLQVSMPSINHPLMILYDSERQETLLTSIHNYFLDLFGSSVEYQLNVNTLMPPFSKLKNISSTHLSSHIRVTEFHNFLTISPNQDFMALSEFHSVLLGRNLEFARTKVLHIGSANRSIDDILSNFEGRQLFINDGIISDTAIIQFMNKWRSNEGYQNLEYISITVCRYGHPIKPNQIRNSFPINRLDLPDQLPVYQFAKKDPHQKHTWGIHKFTSRNYIVRDSDQHVASIMVTENNFTFAAWNMTEKEFLEKRPFKRFY</sequence>
<organism evidence="3">
    <name type="scientific">Caenorhabditis remanei</name>
    <name type="common">Caenorhabditis vulgaris</name>
    <dbReference type="NCBI Taxonomy" id="31234"/>
    <lineage>
        <taxon>Eukaryota</taxon>
        <taxon>Metazoa</taxon>
        <taxon>Ecdysozoa</taxon>
        <taxon>Nematoda</taxon>
        <taxon>Chromadorea</taxon>
        <taxon>Rhabditida</taxon>
        <taxon>Rhabditina</taxon>
        <taxon>Rhabditomorpha</taxon>
        <taxon>Rhabditoidea</taxon>
        <taxon>Rhabditidae</taxon>
        <taxon>Peloderinae</taxon>
        <taxon>Caenorhabditis</taxon>
    </lineage>
</organism>
<dbReference type="SMART" id="SM00256">
    <property type="entry name" value="FBOX"/>
    <property type="match status" value="2"/>
</dbReference>
<name>E3M3A6_CAERE</name>
<dbReference type="CTD" id="9821050"/>
<dbReference type="OrthoDB" id="5908015at2759"/>
<feature type="domain" description="F-box" evidence="1">
    <location>
        <begin position="374"/>
        <end position="422"/>
    </location>
</feature>
<evidence type="ECO:0000313" key="3">
    <source>
        <dbReference type="Proteomes" id="UP000008281"/>
    </source>
</evidence>
<dbReference type="Pfam" id="PF00646">
    <property type="entry name" value="F-box"/>
    <property type="match status" value="2"/>
</dbReference>
<dbReference type="KEGG" id="crq:GCK72_000701"/>
<dbReference type="GeneID" id="9821050"/>
<dbReference type="RefSeq" id="XP_003109284.2">
    <property type="nucleotide sequence ID" value="XM_003109236.2"/>
</dbReference>
<dbReference type="OMA" id="SHIRVTE"/>
<dbReference type="Proteomes" id="UP000008281">
    <property type="component" value="Unassembled WGS sequence"/>
</dbReference>
<gene>
    <name evidence="2" type="ORF">CRE_08082</name>
</gene>
<proteinExistence type="predicted"/>
<reference evidence="2" key="1">
    <citation type="submission" date="2007-07" db="EMBL/GenBank/DDBJ databases">
        <title>PCAP assembly of the Caenorhabditis remanei genome.</title>
        <authorList>
            <consortium name="The Caenorhabditis remanei Sequencing Consortium"/>
            <person name="Wilson R.K."/>
        </authorList>
    </citation>
    <scope>NUCLEOTIDE SEQUENCE [LARGE SCALE GENOMIC DNA]</scope>
    <source>
        <strain evidence="2">PB4641</strain>
    </source>
</reference>
<protein>
    <recommendedName>
        <fullName evidence="1">F-box domain-containing protein</fullName>
    </recommendedName>
</protein>
<dbReference type="eggNOG" id="ENOG502TJXB">
    <property type="taxonomic scope" value="Eukaryota"/>
</dbReference>
<dbReference type="PROSITE" id="PS50181">
    <property type="entry name" value="FBOX"/>
    <property type="match status" value="2"/>
</dbReference>
<dbReference type="InterPro" id="IPR001810">
    <property type="entry name" value="F-box_dom"/>
</dbReference>
<feature type="domain" description="F-box" evidence="1">
    <location>
        <begin position="3"/>
        <end position="51"/>
    </location>
</feature>
<accession>E3M3A6</accession>
<dbReference type="HOGENOM" id="CLU_383680_0_0_1"/>